<name>H5XBY6_9PSEU</name>
<dbReference type="HOGENOM" id="CLU_071003_3_2_11"/>
<evidence type="ECO:0000259" key="2">
    <source>
        <dbReference type="SMART" id="SM00867"/>
    </source>
</evidence>
<evidence type="ECO:0000256" key="1">
    <source>
        <dbReference type="ARBA" id="ARBA00008812"/>
    </source>
</evidence>
<dbReference type="InterPro" id="IPR036761">
    <property type="entry name" value="TTHA0802/YceI-like_sf"/>
</dbReference>
<keyword evidence="4" id="KW-1185">Reference proteome</keyword>
<feature type="domain" description="Lipid/polyisoprenoid-binding YceI-like" evidence="2">
    <location>
        <begin position="16"/>
        <end position="182"/>
    </location>
</feature>
<sequence>MTDTKAQPLPGVAAGTWVIDPAHSVMGFAVRHLMSKVRGTFSDFSGEIRIEEDQLQSSVGVSVELASVSTGNQMRDDHLRTSDFFDVEQSPKMTFVSSGVRSVEGGWVLDGDLTIRDITKAIEIQLEFLGLDPTGLAGEQRIGFEGRTSINRSDFGVNFGLAADSKIVISDKVDILLEIEAALTQ</sequence>
<protein>
    <recommendedName>
        <fullName evidence="2">Lipid/polyisoprenoid-binding YceI-like domain-containing protein</fullName>
    </recommendedName>
</protein>
<dbReference type="STRING" id="882083.SacmaDRAFT_4590"/>
<dbReference type="EMBL" id="CM001439">
    <property type="protein sequence ID" value="EHR52773.1"/>
    <property type="molecule type" value="Genomic_DNA"/>
</dbReference>
<evidence type="ECO:0000313" key="3">
    <source>
        <dbReference type="EMBL" id="EHR52773.1"/>
    </source>
</evidence>
<dbReference type="OrthoDB" id="9811006at2"/>
<gene>
    <name evidence="3" type="ORF">SacmaDRAFT_4590</name>
</gene>
<organism evidence="3 4">
    <name type="scientific">Saccharomonospora marina XMU15</name>
    <dbReference type="NCBI Taxonomy" id="882083"/>
    <lineage>
        <taxon>Bacteria</taxon>
        <taxon>Bacillati</taxon>
        <taxon>Actinomycetota</taxon>
        <taxon>Actinomycetes</taxon>
        <taxon>Pseudonocardiales</taxon>
        <taxon>Pseudonocardiaceae</taxon>
        <taxon>Saccharomonospora</taxon>
    </lineage>
</organism>
<dbReference type="PANTHER" id="PTHR34406:SF1">
    <property type="entry name" value="PROTEIN YCEI"/>
    <property type="match status" value="1"/>
</dbReference>
<dbReference type="SMART" id="SM00867">
    <property type="entry name" value="YceI"/>
    <property type="match status" value="1"/>
</dbReference>
<dbReference type="PANTHER" id="PTHR34406">
    <property type="entry name" value="PROTEIN YCEI"/>
    <property type="match status" value="1"/>
</dbReference>
<dbReference type="AlphaFoldDB" id="H5XBY6"/>
<dbReference type="Gene3D" id="2.40.128.110">
    <property type="entry name" value="Lipid/polyisoprenoid-binding, YceI-like"/>
    <property type="match status" value="1"/>
</dbReference>
<dbReference type="eggNOG" id="COG2353">
    <property type="taxonomic scope" value="Bacteria"/>
</dbReference>
<reference evidence="3 4" key="1">
    <citation type="journal article" date="2012" name="Stand. Genomic Sci.">
        <title>Genome sequence of the ocean sediment bacterium Saccharomonospora marina type strain (XMU15(T)).</title>
        <authorList>
            <person name="Klenk H.P."/>
            <person name="Lu M."/>
            <person name="Lucas S."/>
            <person name="Lapidus A."/>
            <person name="Copeland A."/>
            <person name="Pitluck S."/>
            <person name="Goodwin L.A."/>
            <person name="Han C."/>
            <person name="Tapia R."/>
            <person name="Brambilla E.M."/>
            <person name="Potter G."/>
            <person name="Land M."/>
            <person name="Ivanova N."/>
            <person name="Rohde M."/>
            <person name="Goker M."/>
            <person name="Detter J.C."/>
            <person name="Li W.J."/>
            <person name="Kyrpides N.C."/>
            <person name="Woyke T."/>
        </authorList>
    </citation>
    <scope>NUCLEOTIDE SEQUENCE [LARGE SCALE GENOMIC DNA]</scope>
    <source>
        <strain evidence="3 4">XMU15</strain>
    </source>
</reference>
<dbReference type="SUPFAM" id="SSF101874">
    <property type="entry name" value="YceI-like"/>
    <property type="match status" value="1"/>
</dbReference>
<proteinExistence type="inferred from homology"/>
<dbReference type="Pfam" id="PF04264">
    <property type="entry name" value="YceI"/>
    <property type="match status" value="1"/>
</dbReference>
<evidence type="ECO:0000313" key="4">
    <source>
        <dbReference type="Proteomes" id="UP000004926"/>
    </source>
</evidence>
<comment type="similarity">
    <text evidence="1">Belongs to the UPF0312 family.</text>
</comment>
<dbReference type="Proteomes" id="UP000004926">
    <property type="component" value="Chromosome"/>
</dbReference>
<accession>H5XBY6</accession>
<dbReference type="InterPro" id="IPR007372">
    <property type="entry name" value="Lipid/polyisoprenoid-bd_YceI"/>
</dbReference>